<reference evidence="3 4" key="1">
    <citation type="submission" date="2014-01" db="EMBL/GenBank/DDBJ databases">
        <title>Actinotalea ferrariae CF5-4.</title>
        <authorList>
            <person name="Chen F."/>
            <person name="Li Y."/>
            <person name="Wang G."/>
        </authorList>
    </citation>
    <scope>NUCLEOTIDE SEQUENCE [LARGE SCALE GENOMIC DNA]</scope>
    <source>
        <strain evidence="3 4">CF5-4</strain>
    </source>
</reference>
<dbReference type="PANTHER" id="PTHR20941:SF8">
    <property type="entry name" value="INACTIVE DIHYDROPTEROATE SYNTHASE 2"/>
    <property type="match status" value="1"/>
</dbReference>
<organism evidence="3 4">
    <name type="scientific">Actinotalea ferrariae CF5-4</name>
    <dbReference type="NCBI Taxonomy" id="948458"/>
    <lineage>
        <taxon>Bacteria</taxon>
        <taxon>Bacillati</taxon>
        <taxon>Actinomycetota</taxon>
        <taxon>Actinomycetes</taxon>
        <taxon>Micrococcales</taxon>
        <taxon>Cellulomonadaceae</taxon>
        <taxon>Actinotalea</taxon>
    </lineage>
</organism>
<dbReference type="AlphaFoldDB" id="A0A021VV24"/>
<dbReference type="InterPro" id="IPR006390">
    <property type="entry name" value="DHP_synth_dom"/>
</dbReference>
<dbReference type="InterPro" id="IPR000489">
    <property type="entry name" value="Pterin-binding_dom"/>
</dbReference>
<sequence>MAAPGACAGAAMVDDGAVSEPLPTADDAPSSGARADVPAAGVPLVLRGRVLAPDRGAVMAVVNRTPDSFYAAARAADDDVALAAVARAVEEGADLVDIGGVRAGRGPVVTVEEELERVLPLVRLVRGAFPELPISVDTWRAEVAEVVVDAGADLINDTWAGHDPRLVEVAARHGVGIVCSHTGGLPPRTDPWRPRYPMPDGVRPQHPGAPGADPLDGVLLDVLATLTAAARRAVEAGVDPRSVLVDPTHDFGKTTWHSVHLTRRTQRLVELGHPVLMALSRKDFVGESLDLPVDDRLEGTLAATVVAAWQGATVFRAHDVRATRRTLEMVGVLRGDRPPARATRGLV</sequence>
<dbReference type="InterPro" id="IPR045031">
    <property type="entry name" value="DHP_synth-like"/>
</dbReference>
<keyword evidence="4" id="KW-1185">Reference proteome</keyword>
<comment type="caution">
    <text evidence="3">The sequence shown here is derived from an EMBL/GenBank/DDBJ whole genome shotgun (WGS) entry which is preliminary data.</text>
</comment>
<feature type="domain" description="Pterin-binding" evidence="2">
    <location>
        <begin position="56"/>
        <end position="328"/>
    </location>
</feature>
<comment type="similarity">
    <text evidence="1">Belongs to the DHPS family.</text>
</comment>
<dbReference type="Proteomes" id="UP000019753">
    <property type="component" value="Unassembled WGS sequence"/>
</dbReference>
<dbReference type="NCBIfam" id="TIGR01496">
    <property type="entry name" value="DHPS"/>
    <property type="match status" value="1"/>
</dbReference>
<dbReference type="GO" id="GO:0005829">
    <property type="term" value="C:cytosol"/>
    <property type="evidence" value="ECO:0007669"/>
    <property type="project" value="TreeGrafter"/>
</dbReference>
<dbReference type="GO" id="GO:0009396">
    <property type="term" value="P:folic acid-containing compound biosynthetic process"/>
    <property type="evidence" value="ECO:0007669"/>
    <property type="project" value="InterPro"/>
</dbReference>
<evidence type="ECO:0000259" key="2">
    <source>
        <dbReference type="PROSITE" id="PS50972"/>
    </source>
</evidence>
<dbReference type="SUPFAM" id="SSF51717">
    <property type="entry name" value="Dihydropteroate synthetase-like"/>
    <property type="match status" value="1"/>
</dbReference>
<evidence type="ECO:0000313" key="3">
    <source>
        <dbReference type="EMBL" id="EYR63880.1"/>
    </source>
</evidence>
<evidence type="ECO:0000256" key="1">
    <source>
        <dbReference type="ARBA" id="ARBA00009503"/>
    </source>
</evidence>
<name>A0A021VV24_9CELL</name>
<proteinExistence type="inferred from homology"/>
<dbReference type="GO" id="GO:0004156">
    <property type="term" value="F:dihydropteroate synthase activity"/>
    <property type="evidence" value="ECO:0007669"/>
    <property type="project" value="InterPro"/>
</dbReference>
<accession>A0A021VV24</accession>
<evidence type="ECO:0000313" key="4">
    <source>
        <dbReference type="Proteomes" id="UP000019753"/>
    </source>
</evidence>
<dbReference type="PROSITE" id="PS50972">
    <property type="entry name" value="PTERIN_BINDING"/>
    <property type="match status" value="1"/>
</dbReference>
<protein>
    <submittedName>
        <fullName evidence="3">Dihydropteroate synthase</fullName>
    </submittedName>
</protein>
<dbReference type="EMBL" id="AXCW01000062">
    <property type="protein sequence ID" value="EYR63880.1"/>
    <property type="molecule type" value="Genomic_DNA"/>
</dbReference>
<dbReference type="Gene3D" id="3.20.20.20">
    <property type="entry name" value="Dihydropteroate synthase-like"/>
    <property type="match status" value="1"/>
</dbReference>
<gene>
    <name evidence="3" type="ORF">N866_17460</name>
</gene>
<dbReference type="PANTHER" id="PTHR20941">
    <property type="entry name" value="FOLATE SYNTHESIS PROTEINS"/>
    <property type="match status" value="1"/>
</dbReference>
<dbReference type="InterPro" id="IPR011005">
    <property type="entry name" value="Dihydropteroate_synth-like_sf"/>
</dbReference>
<dbReference type="Pfam" id="PF00809">
    <property type="entry name" value="Pterin_bind"/>
    <property type="match status" value="1"/>
</dbReference>